<evidence type="ECO:0000313" key="7">
    <source>
        <dbReference type="EMBL" id="AQT04173.1"/>
    </source>
</evidence>
<dbReference type="GO" id="GO:0015920">
    <property type="term" value="P:lipopolysaccharide transport"/>
    <property type="evidence" value="ECO:0007669"/>
    <property type="project" value="TreeGrafter"/>
</dbReference>
<dbReference type="PANTHER" id="PTHR33529">
    <property type="entry name" value="SLR0882 PROTEIN-RELATED"/>
    <property type="match status" value="1"/>
</dbReference>
<reference evidence="8 10" key="2">
    <citation type="journal article" date="2020" name="Cell Rep.">
        <title>Local necrotic cells trigger systemic immune activation via gut microbiome dysbiosis in Drosophila.</title>
        <authorList>
            <person name="Kosakamoto H."/>
            <person name="Yamauchi T."/>
            <person name="Akuzawa-Tokita Y."/>
            <person name="Nishimura K."/>
            <person name="Soga T."/>
            <person name="Murakami T."/>
            <person name="Mori H."/>
            <person name="Yamamoto K."/>
            <person name="Miyazaki R."/>
            <person name="Koto A."/>
            <person name="Miura M."/>
            <person name="Obata F."/>
        </authorList>
    </citation>
    <scope>NUCLEOTIDE SEQUENCE [LARGE SCALE GENOMIC DNA]</scope>
    <source>
        <strain evidence="8 10">Ai</strain>
    </source>
</reference>
<dbReference type="InterPro" id="IPR030922">
    <property type="entry name" value="LptF"/>
</dbReference>
<dbReference type="EMBL" id="BLJP01000001">
    <property type="protein sequence ID" value="GFE92314.1"/>
    <property type="molecule type" value="Genomic_DNA"/>
</dbReference>
<dbReference type="KEGG" id="aper:A0U91_03220"/>
<dbReference type="AlphaFoldDB" id="A0A1U9LCI3"/>
<dbReference type="Proteomes" id="UP000548726">
    <property type="component" value="Unassembled WGS sequence"/>
</dbReference>
<organism evidence="7 9">
    <name type="scientific">Acetobacter persici</name>
    <dbReference type="NCBI Taxonomy" id="1076596"/>
    <lineage>
        <taxon>Bacteria</taxon>
        <taxon>Pseudomonadati</taxon>
        <taxon>Pseudomonadota</taxon>
        <taxon>Alphaproteobacteria</taxon>
        <taxon>Acetobacterales</taxon>
        <taxon>Acetobacteraceae</taxon>
        <taxon>Acetobacter</taxon>
    </lineage>
</organism>
<evidence type="ECO:0000256" key="5">
    <source>
        <dbReference type="ARBA" id="ARBA00023136"/>
    </source>
</evidence>
<dbReference type="EMBL" id="CP014687">
    <property type="protein sequence ID" value="AQT04173.1"/>
    <property type="molecule type" value="Genomic_DNA"/>
</dbReference>
<feature type="transmembrane region" description="Helical" evidence="6">
    <location>
        <begin position="348"/>
        <end position="369"/>
    </location>
</feature>
<feature type="transmembrane region" description="Helical" evidence="6">
    <location>
        <begin position="111"/>
        <end position="134"/>
    </location>
</feature>
<evidence type="ECO:0000313" key="8">
    <source>
        <dbReference type="EMBL" id="GFE92314.1"/>
    </source>
</evidence>
<dbReference type="GO" id="GO:0043190">
    <property type="term" value="C:ATP-binding cassette (ABC) transporter complex"/>
    <property type="evidence" value="ECO:0007669"/>
    <property type="project" value="InterPro"/>
</dbReference>
<gene>
    <name evidence="7" type="ORF">A0U91_03220</name>
    <name evidence="8" type="ORF">DmAi_03730</name>
</gene>
<evidence type="ECO:0000256" key="6">
    <source>
        <dbReference type="SAM" id="Phobius"/>
    </source>
</evidence>
<dbReference type="RefSeq" id="WP_077930089.1">
    <property type="nucleotide sequence ID" value="NZ_BLJP01000001.1"/>
</dbReference>
<dbReference type="PANTHER" id="PTHR33529:SF6">
    <property type="entry name" value="YJGP_YJGQ FAMILY PERMEASE"/>
    <property type="match status" value="1"/>
</dbReference>
<dbReference type="STRING" id="1076596.A0U91_03220"/>
<evidence type="ECO:0000313" key="10">
    <source>
        <dbReference type="Proteomes" id="UP000548726"/>
    </source>
</evidence>
<feature type="transmembrane region" description="Helical" evidence="6">
    <location>
        <begin position="290"/>
        <end position="311"/>
    </location>
</feature>
<evidence type="ECO:0000256" key="2">
    <source>
        <dbReference type="ARBA" id="ARBA00022475"/>
    </source>
</evidence>
<feature type="transmembrane region" description="Helical" evidence="6">
    <location>
        <begin position="323"/>
        <end position="342"/>
    </location>
</feature>
<evidence type="ECO:0000256" key="3">
    <source>
        <dbReference type="ARBA" id="ARBA00022692"/>
    </source>
</evidence>
<accession>A0A1U9LCI3</accession>
<keyword evidence="2" id="KW-1003">Cell membrane</keyword>
<evidence type="ECO:0000256" key="1">
    <source>
        <dbReference type="ARBA" id="ARBA00004651"/>
    </source>
</evidence>
<protein>
    <submittedName>
        <fullName evidence="7">LPS export ABC transporter permease LptF</fullName>
    </submittedName>
</protein>
<feature type="transmembrane region" description="Helical" evidence="6">
    <location>
        <begin position="21"/>
        <end position="42"/>
    </location>
</feature>
<evidence type="ECO:0000256" key="4">
    <source>
        <dbReference type="ARBA" id="ARBA00022989"/>
    </source>
</evidence>
<keyword evidence="5 6" id="KW-0472">Membrane</keyword>
<dbReference type="NCBIfam" id="TIGR04407">
    <property type="entry name" value="LptF_YjgP"/>
    <property type="match status" value="1"/>
</dbReference>
<feature type="transmembrane region" description="Helical" evidence="6">
    <location>
        <begin position="62"/>
        <end position="90"/>
    </location>
</feature>
<comment type="subcellular location">
    <subcellularLocation>
        <location evidence="1">Cell membrane</location>
        <topology evidence="1">Multi-pass membrane protein</topology>
    </subcellularLocation>
</comment>
<keyword evidence="10" id="KW-1185">Reference proteome</keyword>
<name>A0A1U9LCI3_9PROT</name>
<dbReference type="GO" id="GO:0055085">
    <property type="term" value="P:transmembrane transport"/>
    <property type="evidence" value="ECO:0007669"/>
    <property type="project" value="InterPro"/>
</dbReference>
<evidence type="ECO:0000313" key="9">
    <source>
        <dbReference type="Proteomes" id="UP000189055"/>
    </source>
</evidence>
<keyword evidence="4 6" id="KW-1133">Transmembrane helix</keyword>
<reference evidence="7 9" key="1">
    <citation type="submission" date="2016-03" db="EMBL/GenBank/DDBJ databases">
        <title>Acetic acid bacteria sequencing.</title>
        <authorList>
            <person name="Brandt J."/>
            <person name="Jakob F."/>
            <person name="Vogel R.F."/>
        </authorList>
    </citation>
    <scope>NUCLEOTIDE SEQUENCE [LARGE SCALE GENOMIC DNA]</scope>
    <source>
        <strain evidence="7 9">TMW2.1084</strain>
    </source>
</reference>
<sequence length="382" mass="42533">MIVRSLPSWLKARVSTLDRYVFHQLLVALLASTGGLAALIWLMQSLRFVSLVVDRGLSLRVFIELTSLLIPSFVAVVLPITTFVVSLFVYQRLAGDRELTVMRAAGLSPIALARPGLTCAMMATLIGFLLNLWVVPVSYHHFRQFEFQIRNKMAAFMLQEGVFTKVSDVMTVYIRERSHDGTLHGIVVEDDRQPNSRATILANRGTMMIVGDTPRVILYDGSRQVIDHKTGRLDMLVFQQDSMDLSSTHQEDSRFRDAAEMSLHELLNPDPREVAPRDTGKFKVEGWRRLTSPLTCFSFAMVGLFAVLRGVFSRHGNIKRPLAAVLSVVGLLAINLLLQNLASRNMGLIPLIPLVALLPGLVCAGILFVPELRLRASTRSTV</sequence>
<dbReference type="OrthoDB" id="8477889at2"/>
<keyword evidence="3 6" id="KW-0812">Transmembrane</keyword>
<dbReference type="Proteomes" id="UP000189055">
    <property type="component" value="Chromosome"/>
</dbReference>
<dbReference type="Pfam" id="PF03739">
    <property type="entry name" value="LptF_LptG"/>
    <property type="match status" value="1"/>
</dbReference>
<proteinExistence type="predicted"/>
<dbReference type="GeneID" id="95616874"/>
<dbReference type="InterPro" id="IPR005495">
    <property type="entry name" value="LptG/LptF_permease"/>
</dbReference>